<dbReference type="Gene3D" id="3.40.1350.10">
    <property type="match status" value="1"/>
</dbReference>
<evidence type="ECO:0000313" key="2">
    <source>
        <dbReference type="Proteomes" id="UP000183656"/>
    </source>
</evidence>
<keyword evidence="2" id="KW-1185">Reference proteome</keyword>
<dbReference type="InterPro" id="IPR011335">
    <property type="entry name" value="Restrct_endonuc-II-like"/>
</dbReference>
<dbReference type="OrthoDB" id="5561245at2"/>
<dbReference type="SUPFAM" id="SSF52980">
    <property type="entry name" value="Restriction endonuclease-like"/>
    <property type="match status" value="1"/>
</dbReference>
<evidence type="ECO:0000313" key="1">
    <source>
        <dbReference type="EMBL" id="SFU88175.1"/>
    </source>
</evidence>
<sequence>MPIYRCNKCGFVSEDAQTPVGAQAACGRCGTLSTVYGTVFFVEELVKRLASATRELNAVKQAVVSAPPPTEPQPARTDSLASVGQHAALQQWFTAQKIEAQIDPANVDTSGFFDDAALRLGDNYALFGELIDRLRYAYRKSHGWVNLELARLPQKDAQAVNQLCRNLYEHTFFARYHYQKPEKIVRLTLQTAPAIRQFFDGGWLEWYALVCLLEHARGRGAGFSCARGVKVVFPNEDLHELDVVCLPEGQPPICIECKSGEFRRDIDKYLRLRKRLNIDRGRFLILSTDLTQEQAAGLSAMYDLSFVSLQTLREHLQRLL</sequence>
<protein>
    <recommendedName>
        <fullName evidence="3">DUF1887 family protein</fullName>
    </recommendedName>
</protein>
<dbReference type="Proteomes" id="UP000183656">
    <property type="component" value="Unassembled WGS sequence"/>
</dbReference>
<proteinExistence type="predicted"/>
<dbReference type="InterPro" id="IPR011856">
    <property type="entry name" value="tRNA_endonuc-like_dom_sf"/>
</dbReference>
<dbReference type="STRING" id="343013.SAMN04489707_103021"/>
<dbReference type="RefSeq" id="WP_054256768.1">
    <property type="nucleotide sequence ID" value="NZ_CYIG01000024.1"/>
</dbReference>
<dbReference type="AlphaFoldDB" id="A0A1I7JSP2"/>
<name>A0A1I7JSP2_9BURK</name>
<organism evidence="1 2">
    <name type="scientific">Paenacidovorax caeni</name>
    <dbReference type="NCBI Taxonomy" id="343013"/>
    <lineage>
        <taxon>Bacteria</taxon>
        <taxon>Pseudomonadati</taxon>
        <taxon>Pseudomonadota</taxon>
        <taxon>Betaproteobacteria</taxon>
        <taxon>Burkholderiales</taxon>
        <taxon>Comamonadaceae</taxon>
        <taxon>Paenacidovorax</taxon>
    </lineage>
</organism>
<dbReference type="EMBL" id="FPBX01000030">
    <property type="protein sequence ID" value="SFU88175.1"/>
    <property type="molecule type" value="Genomic_DNA"/>
</dbReference>
<accession>A0A1I7JSP2</accession>
<reference evidence="1 2" key="1">
    <citation type="submission" date="2016-10" db="EMBL/GenBank/DDBJ databases">
        <authorList>
            <person name="de Groot N.N."/>
        </authorList>
    </citation>
    <scope>NUCLEOTIDE SEQUENCE [LARGE SCALE GENOMIC DNA]</scope>
    <source>
        <strain evidence="1 2">R-24608</strain>
    </source>
</reference>
<dbReference type="GO" id="GO:0003676">
    <property type="term" value="F:nucleic acid binding"/>
    <property type="evidence" value="ECO:0007669"/>
    <property type="project" value="InterPro"/>
</dbReference>
<gene>
    <name evidence="1" type="ORF">SAMN04489707_103021</name>
</gene>
<evidence type="ECO:0008006" key="3">
    <source>
        <dbReference type="Google" id="ProtNLM"/>
    </source>
</evidence>